<dbReference type="OrthoDB" id="10004862at2759"/>
<name>A0A9P9AG43_9PEZI</name>
<dbReference type="PANTHER" id="PTHR35870">
    <property type="entry name" value="PROTEIN, PUTATIVE (AFU_ORTHOLOGUE AFUA_5G03330)-RELATED"/>
    <property type="match status" value="1"/>
</dbReference>
<proteinExistence type="predicted"/>
<evidence type="ECO:0000256" key="1">
    <source>
        <dbReference type="ARBA" id="ARBA00023002"/>
    </source>
</evidence>
<evidence type="ECO:0000313" key="3">
    <source>
        <dbReference type="Proteomes" id="UP000770015"/>
    </source>
</evidence>
<dbReference type="Pfam" id="PF14027">
    <property type="entry name" value="Questin_oxidase"/>
    <property type="match status" value="1"/>
</dbReference>
<dbReference type="PANTHER" id="PTHR35870:SF1">
    <property type="entry name" value="PROTEIN, PUTATIVE (AFU_ORTHOLOGUE AFUA_5G03330)-RELATED"/>
    <property type="match status" value="1"/>
</dbReference>
<dbReference type="Proteomes" id="UP000770015">
    <property type="component" value="Unassembled WGS sequence"/>
</dbReference>
<dbReference type="EMBL" id="JAGSXJ010000001">
    <property type="protein sequence ID" value="KAH6696858.1"/>
    <property type="molecule type" value="Genomic_DNA"/>
</dbReference>
<gene>
    <name evidence="2" type="ORF">F5X68DRAFT_257177</name>
</gene>
<keyword evidence="3" id="KW-1185">Reference proteome</keyword>
<dbReference type="InterPro" id="IPR025337">
    <property type="entry name" value="Questin_oxidase-like"/>
</dbReference>
<organism evidence="2 3">
    <name type="scientific">Plectosphaerella plurivora</name>
    <dbReference type="NCBI Taxonomy" id="936078"/>
    <lineage>
        <taxon>Eukaryota</taxon>
        <taxon>Fungi</taxon>
        <taxon>Dikarya</taxon>
        <taxon>Ascomycota</taxon>
        <taxon>Pezizomycotina</taxon>
        <taxon>Sordariomycetes</taxon>
        <taxon>Hypocreomycetidae</taxon>
        <taxon>Glomerellales</taxon>
        <taxon>Plectosphaerellaceae</taxon>
        <taxon>Plectosphaerella</taxon>
    </lineage>
</organism>
<keyword evidence="1" id="KW-0560">Oxidoreductase</keyword>
<protein>
    <submittedName>
        <fullName evidence="2">HypA protein</fullName>
    </submittedName>
</protein>
<dbReference type="GO" id="GO:0016491">
    <property type="term" value="F:oxidoreductase activity"/>
    <property type="evidence" value="ECO:0007669"/>
    <property type="project" value="UniProtKB-KW"/>
</dbReference>
<accession>A0A9P9AG43</accession>
<evidence type="ECO:0000313" key="2">
    <source>
        <dbReference type="EMBL" id="KAH6696858.1"/>
    </source>
</evidence>
<comment type="caution">
    <text evidence="2">The sequence shown here is derived from an EMBL/GenBank/DDBJ whole genome shotgun (WGS) entry which is preliminary data.</text>
</comment>
<dbReference type="AlphaFoldDB" id="A0A9P9AG43"/>
<sequence length="478" mass="53902">MATPYQINVPASDTGLLKIHQQDETAKKLSSLLQEDLETHHVFFNQEGFHNHIPHHILSLFGTGASTSTIQTSYDQNNNYQLPAQKIHAGVADALAADWASAAPKNLGNGSRYADFLLFFQREIERAASHPDVSSGKLSAHEAVLDEFLFRGDARAEDMLQRMFAGFLHPIIQLMFGVEWSQPAIVAEALAQAAVHKNNLKDFLEEAEARSRKSSSKDSSSLAELYERIGASDKLRKAPRMSDANKIHDGILVRAPEEMLEIVSQVHVREDEVDEKTAEMFELAVWMAAGAALRPGKMAKWDFFLMHHVNSAPIFLTLNQMGWLSATNKARILEWKIRMDLVQYAARGTPDIRFDLVKQYTPQDARNGKSLVGKHQDLLPRFHALHGDDGHTIKLVRALSICEELVQKYNDKSWRKMTSPETWLKMHYMVLDGAEDNTATWVRSAGFDEAWKARLDAPPFWQDTTDRKPQDVPSPRLA</sequence>
<reference evidence="2" key="1">
    <citation type="journal article" date="2021" name="Nat. Commun.">
        <title>Genetic determinants of endophytism in the Arabidopsis root mycobiome.</title>
        <authorList>
            <person name="Mesny F."/>
            <person name="Miyauchi S."/>
            <person name="Thiergart T."/>
            <person name="Pickel B."/>
            <person name="Atanasova L."/>
            <person name="Karlsson M."/>
            <person name="Huettel B."/>
            <person name="Barry K.W."/>
            <person name="Haridas S."/>
            <person name="Chen C."/>
            <person name="Bauer D."/>
            <person name="Andreopoulos W."/>
            <person name="Pangilinan J."/>
            <person name="LaButti K."/>
            <person name="Riley R."/>
            <person name="Lipzen A."/>
            <person name="Clum A."/>
            <person name="Drula E."/>
            <person name="Henrissat B."/>
            <person name="Kohler A."/>
            <person name="Grigoriev I.V."/>
            <person name="Martin F.M."/>
            <person name="Hacquard S."/>
        </authorList>
    </citation>
    <scope>NUCLEOTIDE SEQUENCE</scope>
    <source>
        <strain evidence="2">MPI-SDFR-AT-0117</strain>
    </source>
</reference>